<dbReference type="InterPro" id="IPR011989">
    <property type="entry name" value="ARM-like"/>
</dbReference>
<organism evidence="10">
    <name type="scientific">Anopheles atroparvus</name>
    <name type="common">European mosquito</name>
    <dbReference type="NCBI Taxonomy" id="41427"/>
    <lineage>
        <taxon>Eukaryota</taxon>
        <taxon>Metazoa</taxon>
        <taxon>Ecdysozoa</taxon>
        <taxon>Arthropoda</taxon>
        <taxon>Hexapoda</taxon>
        <taxon>Insecta</taxon>
        <taxon>Pterygota</taxon>
        <taxon>Neoptera</taxon>
        <taxon>Endopterygota</taxon>
        <taxon>Diptera</taxon>
        <taxon>Nematocera</taxon>
        <taxon>Culicoidea</taxon>
        <taxon>Culicidae</taxon>
        <taxon>Anophelinae</taxon>
        <taxon>Anopheles</taxon>
    </lineage>
</organism>
<dbReference type="GO" id="GO:0034472">
    <property type="term" value="P:snRNA 3'-end processing"/>
    <property type="evidence" value="ECO:0007669"/>
    <property type="project" value="TreeGrafter"/>
</dbReference>
<dbReference type="SUPFAM" id="SSF48371">
    <property type="entry name" value="ARM repeat"/>
    <property type="match status" value="1"/>
</dbReference>
<comment type="subcellular location">
    <subcellularLocation>
        <location evidence="2">Cytoplasm</location>
    </subcellularLocation>
    <subcellularLocation>
        <location evidence="1">Nucleus</location>
    </subcellularLocation>
</comment>
<dbReference type="InterPro" id="IPR016024">
    <property type="entry name" value="ARM-type_fold"/>
</dbReference>
<evidence type="ECO:0000313" key="10">
    <source>
        <dbReference type="EnsemblMetazoa" id="AATE000632-PA.1"/>
    </source>
</evidence>
<dbReference type="Gene3D" id="1.25.10.10">
    <property type="entry name" value="Leucine-rich Repeat Variant"/>
    <property type="match status" value="1"/>
</dbReference>
<evidence type="ECO:0000256" key="5">
    <source>
        <dbReference type="ARBA" id="ARBA00022490"/>
    </source>
</evidence>
<dbReference type="Pfam" id="PF24436">
    <property type="entry name" value="INTS7_N"/>
    <property type="match status" value="1"/>
</dbReference>
<dbReference type="InterPro" id="IPR056516">
    <property type="entry name" value="INTS7_N"/>
</dbReference>
<evidence type="ECO:0000256" key="6">
    <source>
        <dbReference type="ARBA" id="ARBA00023242"/>
    </source>
</evidence>
<dbReference type="InterPro" id="IPR033060">
    <property type="entry name" value="INTS7"/>
</dbReference>
<dbReference type="Pfam" id="PF24437">
    <property type="entry name" value="INTS7_HB"/>
    <property type="match status" value="1"/>
</dbReference>
<protein>
    <recommendedName>
        <fullName evidence="4">Integrator complex subunit 7</fullName>
    </recommendedName>
</protein>
<evidence type="ECO:0000259" key="8">
    <source>
        <dbReference type="Pfam" id="PF24436"/>
    </source>
</evidence>
<dbReference type="PANTHER" id="PTHR13322:SF2">
    <property type="entry name" value="INTEGRATOR COMPLEX SUBUNIT 7"/>
    <property type="match status" value="1"/>
</dbReference>
<dbReference type="STRING" id="41427.A0A182IK16"/>
<evidence type="ECO:0000256" key="3">
    <source>
        <dbReference type="ARBA" id="ARBA00008565"/>
    </source>
</evidence>
<evidence type="ECO:0000256" key="4">
    <source>
        <dbReference type="ARBA" id="ARBA00015336"/>
    </source>
</evidence>
<accession>A0A182IK16</accession>
<dbReference type="PROSITE" id="PS51257">
    <property type="entry name" value="PROKAR_LIPOPROTEIN"/>
    <property type="match status" value="1"/>
</dbReference>
<keyword evidence="6" id="KW-0539">Nucleus</keyword>
<dbReference type="GO" id="GO:0005737">
    <property type="term" value="C:cytoplasm"/>
    <property type="evidence" value="ECO:0007669"/>
    <property type="project" value="UniProtKB-SubCell"/>
</dbReference>
<dbReference type="PANTHER" id="PTHR13322">
    <property type="entry name" value="C1ORF73 PROTEIN"/>
    <property type="match status" value="1"/>
</dbReference>
<dbReference type="InterPro" id="IPR054519">
    <property type="entry name" value="INTS7_C"/>
</dbReference>
<dbReference type="GO" id="GO:0032039">
    <property type="term" value="C:integrator complex"/>
    <property type="evidence" value="ECO:0007669"/>
    <property type="project" value="InterPro"/>
</dbReference>
<reference evidence="10" key="1">
    <citation type="submission" date="2022-08" db="UniProtKB">
        <authorList>
            <consortium name="EnsemblMetazoa"/>
        </authorList>
    </citation>
    <scope>IDENTIFICATION</scope>
    <source>
        <strain evidence="10">EBRO</strain>
    </source>
</reference>
<dbReference type="VEuPathDB" id="VectorBase:AATE000632"/>
<name>A0A182IK16_ANOAO</name>
<proteinExistence type="inferred from homology"/>
<feature type="domain" description="Integrator complex subunit 7 C-terminal" evidence="7">
    <location>
        <begin position="1040"/>
        <end position="1164"/>
    </location>
</feature>
<dbReference type="AlphaFoldDB" id="A0A182IK16"/>
<evidence type="ECO:0000259" key="9">
    <source>
        <dbReference type="Pfam" id="PF24437"/>
    </source>
</evidence>
<dbReference type="EnsemblMetazoa" id="AATE000632-RA">
    <property type="protein sequence ID" value="AATE000632-PA.1"/>
    <property type="gene ID" value="AATE000632"/>
</dbReference>
<keyword evidence="5" id="KW-0963">Cytoplasm</keyword>
<sequence length="1194" mass="134090">MRLRNVLNTLSSYRSCTGMRLLLPTGLWSACGMYLSVSSSYRIVGRLFFVGSTMIVSSWAQKSRYLHPLADGVQLEHREAVLFRLGQKRVTAQKQRARQVLHHEDDVVPVKVQKLDELARHRHLEKDEHLLQVLLERLLALLEKRGALVADHFLRRQLVLRDAPVRHQAVVQVGEIAVPMVDRPHHLATFHQYLVIVHTIDGDDARVNNFNENFLNETDGDPNSVLIELDKGIRSSKIGDQCEAIIRFPKLFEKYPFPILINSSFLKLAEFFRIGSNLSRLWILRVCQQSEKHLEKILNIDEFLKRLFMVIHSNDPVARALTLRMLGAVAFVIAEKQHVHHAIRMALDSHDTVEVEAAIFASVQFAAQSKTFAVGMCSKVASMIESLQTPVNMKLHLIPVLRHMHHDASTAALVRALCRDLLPKYPSELFVVEIIRSLSQLSCATLVDIPDQVDLLLKYLQDPRKRVQSMVLLSLKKLAEKGAYLWPKTAISRLLQLTVQCNSQNMALDVILTLTKCPHTCHTMLNEEQQQILDVCKKCLLMENVSGGRAMTILASLITYCHTECIPPPVHVLEYLDMHLEFLIQSSLQDKASLKDFRLYLKCGVQLSKTSREFGESFAEMIAELLSEESNSSNSAGHSKLICEALGAICSNVIVSCDFYKHHPAGSTGASAGPFSSVMQHLLKKLEVLAKTGGGELDKERSNIVELLAAICMQAMLGSFMPDNVIGIFLLLLQTTNPWTQYRIARSASRYGQHFLAALIYEKLSRNISLENLHFYLLALSQISKAECILNHGQEYETLAQKHIKREPGLLAPPANDSSLSLIDRLEKAINLYCTALSTLKASSSPLHPLGFQSELIRLRCIFLEVLHSVVITRNTLCITPPSEISQTLAQNCRDPLQKYGHITNQLRKHVKLLKNCEEAYGRLYKSSFDADPGTLEHLEAVQYLCATLQLSIEAISFINPSETPKIAPQSSHPETRYLLTVCRNVTKQLLTMPTEGPGGTKMLTHEHTDMMMRQIETVVKSSHCIPRFFFQVLQNTSVKLALTPQPRATGEPVFVQPNSHLVVKVEGVIQHYGRTPSLFRAINSIQLTLNSTLMTSRPNDVKLLSDSITLTQVVKPHRDFLSGSFLIALNNTAHTFNGGPVSLGGQWQLNLETCIIDDNGVMWQTGPKSTLLVRIPEDNHKQTLGMQSAVRRF</sequence>
<dbReference type="InterPro" id="IPR056517">
    <property type="entry name" value="INTS7_HB"/>
</dbReference>
<comment type="similarity">
    <text evidence="3">Belongs to the Integrator subunit 7 family.</text>
</comment>
<feature type="domain" description="Integrator complex subunit 7 helical bundle" evidence="9">
    <location>
        <begin position="754"/>
        <end position="956"/>
    </location>
</feature>
<evidence type="ECO:0000256" key="1">
    <source>
        <dbReference type="ARBA" id="ARBA00004123"/>
    </source>
</evidence>
<feature type="domain" description="Integrator complex subunit 7 N-terminal" evidence="8">
    <location>
        <begin position="226"/>
        <end position="753"/>
    </location>
</feature>
<evidence type="ECO:0000256" key="2">
    <source>
        <dbReference type="ARBA" id="ARBA00004496"/>
    </source>
</evidence>
<dbReference type="Pfam" id="PF22965">
    <property type="entry name" value="INTS7_C"/>
    <property type="match status" value="1"/>
</dbReference>
<evidence type="ECO:0000259" key="7">
    <source>
        <dbReference type="Pfam" id="PF22965"/>
    </source>
</evidence>